<keyword evidence="5" id="KW-1185">Reference proteome</keyword>
<dbReference type="SUPFAM" id="SSF53448">
    <property type="entry name" value="Nucleotide-diphospho-sugar transferases"/>
    <property type="match status" value="1"/>
</dbReference>
<feature type="domain" description="Glycosyltransferase 2-like" evidence="3">
    <location>
        <begin position="5"/>
        <end position="145"/>
    </location>
</feature>
<dbReference type="InterPro" id="IPR001173">
    <property type="entry name" value="Glyco_trans_2-like"/>
</dbReference>
<organism evidence="4 5">
    <name type="scientific">Scrofimicrobium canadense</name>
    <dbReference type="NCBI Taxonomy" id="2652290"/>
    <lineage>
        <taxon>Bacteria</taxon>
        <taxon>Bacillati</taxon>
        <taxon>Actinomycetota</taxon>
        <taxon>Actinomycetes</taxon>
        <taxon>Actinomycetales</taxon>
        <taxon>Actinomycetaceae</taxon>
        <taxon>Scrofimicrobium</taxon>
    </lineage>
</organism>
<protein>
    <submittedName>
        <fullName evidence="4">Glycosyltransferase</fullName>
    </submittedName>
</protein>
<accession>A0A6N7VQ49</accession>
<dbReference type="CDD" id="cd00761">
    <property type="entry name" value="Glyco_tranf_GTA_type"/>
    <property type="match status" value="1"/>
</dbReference>
<dbReference type="GO" id="GO:0016757">
    <property type="term" value="F:glycosyltransferase activity"/>
    <property type="evidence" value="ECO:0007669"/>
    <property type="project" value="UniProtKB-KW"/>
</dbReference>
<dbReference type="InterPro" id="IPR029044">
    <property type="entry name" value="Nucleotide-diphossugar_trans"/>
</dbReference>
<reference evidence="4 5" key="1">
    <citation type="submission" date="2019-08" db="EMBL/GenBank/DDBJ databases">
        <title>In-depth cultivation of the pig gut microbiome towards novel bacterial diversity and tailored functional studies.</title>
        <authorList>
            <person name="Wylensek D."/>
            <person name="Hitch T.C.A."/>
            <person name="Clavel T."/>
        </authorList>
    </citation>
    <scope>NUCLEOTIDE SEQUENCE [LARGE SCALE GENOMIC DNA]</scope>
    <source>
        <strain evidence="4 5">WB03_NA08</strain>
    </source>
</reference>
<dbReference type="Pfam" id="PF00535">
    <property type="entry name" value="Glycos_transf_2"/>
    <property type="match status" value="1"/>
</dbReference>
<dbReference type="EMBL" id="VULO01000004">
    <property type="protein sequence ID" value="MSS83874.1"/>
    <property type="molecule type" value="Genomic_DNA"/>
</dbReference>
<keyword evidence="1" id="KW-0328">Glycosyltransferase</keyword>
<dbReference type="PANTHER" id="PTHR22916:SF51">
    <property type="entry name" value="GLYCOSYLTRANSFERASE EPSH-RELATED"/>
    <property type="match status" value="1"/>
</dbReference>
<proteinExistence type="predicted"/>
<evidence type="ECO:0000256" key="1">
    <source>
        <dbReference type="ARBA" id="ARBA00022676"/>
    </source>
</evidence>
<evidence type="ECO:0000256" key="2">
    <source>
        <dbReference type="ARBA" id="ARBA00022679"/>
    </source>
</evidence>
<evidence type="ECO:0000313" key="4">
    <source>
        <dbReference type="EMBL" id="MSS83874.1"/>
    </source>
</evidence>
<dbReference type="PANTHER" id="PTHR22916">
    <property type="entry name" value="GLYCOSYLTRANSFERASE"/>
    <property type="match status" value="1"/>
</dbReference>
<dbReference type="AlphaFoldDB" id="A0A6N7VQ49"/>
<dbReference type="Proteomes" id="UP000470875">
    <property type="component" value="Unassembled WGS sequence"/>
</dbReference>
<comment type="caution">
    <text evidence="4">The sequence shown here is derived from an EMBL/GenBank/DDBJ whole genome shotgun (WGS) entry which is preliminary data.</text>
</comment>
<dbReference type="RefSeq" id="WP_206192482.1">
    <property type="nucleotide sequence ID" value="NZ_VULO01000004.1"/>
</dbReference>
<evidence type="ECO:0000313" key="5">
    <source>
        <dbReference type="Proteomes" id="UP000470875"/>
    </source>
</evidence>
<sequence>MKVLSVVVPCYNSADYMHRCIDSLLVGAEDVEIIIVDDGSTDSTASIADFYAATFPHLVRVIHQENGGHGAAVNAGIAATQGTYVKIVDSDDWLSPQAYATVLELLRSFVDKDRQIDLVVSNFVYETEDKRHKRVSRYTNCLPLDREFSWASIGRFRLWQYMLMHSLIYRTEILRECGLQLPHHSFYVDNLYAFIPLPSVQRLYYANIDLYRYFIGREDQSVNETVMIGRLDQQTRINREMFRFFSQVRRQPGLPEALLRYMAHYLQIITMVSSMMALVSRDRATIQGKEQFWDDLRREDPQLTDYMRKRFFGQLVNLPGRVGEELAVLGYRGAQKVIGFN</sequence>
<dbReference type="Gene3D" id="3.90.550.10">
    <property type="entry name" value="Spore Coat Polysaccharide Biosynthesis Protein SpsA, Chain A"/>
    <property type="match status" value="1"/>
</dbReference>
<name>A0A6N7VQ49_9ACTO</name>
<evidence type="ECO:0000259" key="3">
    <source>
        <dbReference type="Pfam" id="PF00535"/>
    </source>
</evidence>
<gene>
    <name evidence="4" type="ORF">FYJ24_03675</name>
</gene>
<keyword evidence="2 4" id="KW-0808">Transferase</keyword>